<keyword evidence="6" id="KW-1185">Reference proteome</keyword>
<protein>
    <submittedName>
        <fullName evidence="5">HxlR family transcriptional regulator</fullName>
    </submittedName>
</protein>
<dbReference type="PANTHER" id="PTHR33204">
    <property type="entry name" value="TRANSCRIPTIONAL REGULATOR, MARR FAMILY"/>
    <property type="match status" value="1"/>
</dbReference>
<feature type="domain" description="HTH hxlR-type" evidence="4">
    <location>
        <begin position="8"/>
        <end position="107"/>
    </location>
</feature>
<dbReference type="InterPro" id="IPR036390">
    <property type="entry name" value="WH_DNA-bd_sf"/>
</dbReference>
<organism evidence="5 6">
    <name type="scientific">Paraclostridium benzoelyticum</name>
    <dbReference type="NCBI Taxonomy" id="1629550"/>
    <lineage>
        <taxon>Bacteria</taxon>
        <taxon>Bacillati</taxon>
        <taxon>Bacillota</taxon>
        <taxon>Clostridia</taxon>
        <taxon>Peptostreptococcales</taxon>
        <taxon>Peptostreptococcaceae</taxon>
        <taxon>Paraclostridium</taxon>
    </lineage>
</organism>
<keyword evidence="2" id="KW-0238">DNA-binding</keyword>
<evidence type="ECO:0000256" key="1">
    <source>
        <dbReference type="ARBA" id="ARBA00023015"/>
    </source>
</evidence>
<name>A0A0M3DCP0_9FIRM</name>
<dbReference type="RefSeq" id="WP_025163093.1">
    <property type="nucleotide sequence ID" value="NZ_JBCLWQ010000002.1"/>
</dbReference>
<keyword evidence="3" id="KW-0804">Transcription</keyword>
<dbReference type="PATRIC" id="fig|1629550.3.peg.2946"/>
<dbReference type="Gene3D" id="1.10.10.10">
    <property type="entry name" value="Winged helix-like DNA-binding domain superfamily/Winged helix DNA-binding domain"/>
    <property type="match status" value="1"/>
</dbReference>
<dbReference type="Pfam" id="PF01638">
    <property type="entry name" value="HxlR"/>
    <property type="match status" value="1"/>
</dbReference>
<dbReference type="PANTHER" id="PTHR33204:SF29">
    <property type="entry name" value="TRANSCRIPTIONAL REGULATOR"/>
    <property type="match status" value="1"/>
</dbReference>
<evidence type="ECO:0000313" key="6">
    <source>
        <dbReference type="Proteomes" id="UP000034407"/>
    </source>
</evidence>
<dbReference type="EMBL" id="LBBT01000357">
    <property type="protein sequence ID" value="KKX99895.1"/>
    <property type="molecule type" value="Genomic_DNA"/>
</dbReference>
<dbReference type="AlphaFoldDB" id="A0A0M3DCP0"/>
<dbReference type="SUPFAM" id="SSF46785">
    <property type="entry name" value="Winged helix' DNA-binding domain"/>
    <property type="match status" value="1"/>
</dbReference>
<comment type="caution">
    <text evidence="5">The sequence shown here is derived from an EMBL/GenBank/DDBJ whole genome shotgun (WGS) entry which is preliminary data.</text>
</comment>
<evidence type="ECO:0000256" key="3">
    <source>
        <dbReference type="ARBA" id="ARBA00023163"/>
    </source>
</evidence>
<sequence length="115" mass="13261">MKKSILTCEIEITLNAIGGKWKPLILYYLIEEGTKRFGEIQSFICKVSHKTLTTQLRELESDGLISRTVYPEVPPRVEYSITDKGMSLYPILEAMCEWGEKNLTDKYELINPQCK</sequence>
<evidence type="ECO:0000259" key="4">
    <source>
        <dbReference type="PROSITE" id="PS51118"/>
    </source>
</evidence>
<dbReference type="InterPro" id="IPR003006">
    <property type="entry name" value="Ig/MHC_CS"/>
</dbReference>
<dbReference type="PROSITE" id="PS00290">
    <property type="entry name" value="IG_MHC"/>
    <property type="match status" value="1"/>
</dbReference>
<evidence type="ECO:0000313" key="5">
    <source>
        <dbReference type="EMBL" id="KKX99895.1"/>
    </source>
</evidence>
<reference evidence="5 6" key="1">
    <citation type="submission" date="2015-04" db="EMBL/GenBank/DDBJ databases">
        <title>Microcin producing Clostridium sp. JC272T.</title>
        <authorList>
            <person name="Jyothsna T."/>
            <person name="Sasikala C."/>
            <person name="Ramana C."/>
        </authorList>
    </citation>
    <scope>NUCLEOTIDE SEQUENCE [LARGE SCALE GENOMIC DNA]</scope>
    <source>
        <strain evidence="5 6">JC272</strain>
    </source>
</reference>
<dbReference type="OrthoDB" id="9791143at2"/>
<gene>
    <name evidence="5" type="ORF">VN21_17085</name>
</gene>
<dbReference type="InterPro" id="IPR002577">
    <property type="entry name" value="HTH_HxlR"/>
</dbReference>
<accession>A0A0M3DCP0</accession>
<keyword evidence="1" id="KW-0805">Transcription regulation</keyword>
<evidence type="ECO:0000256" key="2">
    <source>
        <dbReference type="ARBA" id="ARBA00023125"/>
    </source>
</evidence>
<dbReference type="GO" id="GO:0003677">
    <property type="term" value="F:DNA binding"/>
    <property type="evidence" value="ECO:0007669"/>
    <property type="project" value="UniProtKB-KW"/>
</dbReference>
<dbReference type="PROSITE" id="PS51118">
    <property type="entry name" value="HTH_HXLR"/>
    <property type="match status" value="1"/>
</dbReference>
<dbReference type="Proteomes" id="UP000034407">
    <property type="component" value="Unassembled WGS sequence"/>
</dbReference>
<dbReference type="InterPro" id="IPR036388">
    <property type="entry name" value="WH-like_DNA-bd_sf"/>
</dbReference>
<proteinExistence type="predicted"/>